<evidence type="ECO:0000313" key="7">
    <source>
        <dbReference type="EMBL" id="KAH8700452.1"/>
    </source>
</evidence>
<proteinExistence type="predicted"/>
<dbReference type="GO" id="GO:0003676">
    <property type="term" value="F:nucleic acid binding"/>
    <property type="evidence" value="ECO:0007669"/>
    <property type="project" value="InterPro"/>
</dbReference>
<keyword evidence="2" id="KW-0507">mRNA processing</keyword>
<sequence>MSLQIFHTEDGFLPLQYPGISEAMRRGVARYQKPVEPSESNKPKVGLLTQTITPSPTIQFVLPARLRSKLQNDVVFVGERSLLLREIVMDSYLEDVSVKSDFDANIMAVKALKVFHDTPLNVETELVAQIGSLEEIQPAEEFPTDLLVLTLDSKELIFLYYHWNFERQTGHFVQFRRALPCDVSITERFGRHLAVDPRSRAIAIAAPGNFFGVFLLKSPAELQSQMKNKTLDPIREERFFRIDGDIIFMDFLYPESENDNKIILLFIIAKGIHTLAMCYEWKSANTLRQARPRIVMKKLPESCRLPSLLIPLTKSTSFIVVATTFFMKYTHFTSPKNTSSRHLINAVSTKLPMLWTKWARPYRHQTYSKSHDDIYLCREDGLLWYFSFTAGGEIEALNSCGWLGCDVDGAFDTIDFSDPNHGGDLLLAAGHTGHGGLFIQTARQDSACVQRFVNWAPILDSALVPSTSNKLRKGLGPVGHTSDSDHLYVCSASSNEGAVYEFRYGYEAQIGWIIPLDDLSSTRYIWCMPDISDEGTYLLVSDPITSTLLYIPRKDGGEINAVDDLNSALDYAAQTIAAGYTPDGILVQITSNSVRLTVPGNTTFNLVEIVGADQTILNSVVNGRLALLAMAVKSDQGIKMQIGKISLKEGTLVIDNVGELGIKDEPTSILIEIVNDEIFLFLGSGEGRIDCYELHQREVLFLGGFTLSLTGDDLLKVIESMSIVTWQDADNTFLLCGLRSGLLVPVGITLDTESLETSFDSKQYPEHRLGQTVVKLSRKDKTVVATCGSGFWCISNINADTLDFDLQQIWITDQNNPAYAQKSVDVFTVIDRPTESSSTTLDGSLVCISDGQLLICALDRFAKAIPRKIDLPGSANRITYSEHLQSLVVAYNITETVESETGPVKRYTRPYLEFIYLDSHNSNLLSSQSSQQDGDPNLWRPSGSSGEKITCILDWMPENNGRKYHFIVIGTARNTKEDKGRIIFLIAKRSKTNPTQVECSVKHIHPFDGPVRAVAAYGDFTLMVASGNDIIPIEPDLPDKEKQWATSARFKLTSPGISITVRKTFLYVSTARESLVVLQVVNNKLELHAQDGARHEGLSHYRIGGPSKLILSSRRGGTLSLFSETKITNTNKLLSPAIAEANLPVSIIRLNPYTKPSILPSSTAVYGTAMDGTIYRIMTINENEWRLLRFVQNLCSRDPIVSPFLSSRKSRWTWRDIIPQFKTPSQMHVDGDILSRLLPYGSSHLRAMLDADSRSFQVDASIPLPETTCMGLFEEYFGEVFGETSLHDDDDDDAVSHFIHWLRKVLRSF</sequence>
<dbReference type="EMBL" id="JAJTJA010000004">
    <property type="protein sequence ID" value="KAH8700452.1"/>
    <property type="molecule type" value="Genomic_DNA"/>
</dbReference>
<evidence type="ECO:0000259" key="6">
    <source>
        <dbReference type="Pfam" id="PF23726"/>
    </source>
</evidence>
<dbReference type="RefSeq" id="XP_046074158.1">
    <property type="nucleotide sequence ID" value="XM_046209346.1"/>
</dbReference>
<evidence type="ECO:0000259" key="5">
    <source>
        <dbReference type="Pfam" id="PF10433"/>
    </source>
</evidence>
<dbReference type="GeneID" id="70239633"/>
<dbReference type="InterPro" id="IPR050358">
    <property type="entry name" value="RSE1/DDB1/CFT1"/>
</dbReference>
<dbReference type="GO" id="GO:0005634">
    <property type="term" value="C:nucleus"/>
    <property type="evidence" value="ECO:0007669"/>
    <property type="project" value="UniProtKB-SubCell"/>
</dbReference>
<organism evidence="7 8">
    <name type="scientific">Talaromyces proteolyticus</name>
    <dbReference type="NCBI Taxonomy" id="1131652"/>
    <lineage>
        <taxon>Eukaryota</taxon>
        <taxon>Fungi</taxon>
        <taxon>Dikarya</taxon>
        <taxon>Ascomycota</taxon>
        <taxon>Pezizomycotina</taxon>
        <taxon>Eurotiomycetes</taxon>
        <taxon>Eurotiomycetidae</taxon>
        <taxon>Eurotiales</taxon>
        <taxon>Trichocomaceae</taxon>
        <taxon>Talaromyces</taxon>
        <taxon>Talaromyces sect. Bacilispori</taxon>
    </lineage>
</organism>
<feature type="domain" description="RSE1/DDB1/CPSF1 first beta-propeller" evidence="5">
    <location>
        <begin position="58"/>
        <end position="452"/>
    </location>
</feature>
<comment type="caution">
    <text evidence="7">The sequence shown here is derived from an EMBL/GenBank/DDBJ whole genome shotgun (WGS) entry which is preliminary data.</text>
</comment>
<dbReference type="InterPro" id="IPR058543">
    <property type="entry name" value="Beta-prop_RSE1/DDB1/CPSF1_2nd"/>
</dbReference>
<feature type="domain" description="RSE1/DDB1/CPSF1 second beta-propeller" evidence="6">
    <location>
        <begin position="522"/>
        <end position="796"/>
    </location>
</feature>
<dbReference type="Pfam" id="PF03178">
    <property type="entry name" value="CPSF_A"/>
    <property type="match status" value="1"/>
</dbReference>
<dbReference type="InterPro" id="IPR018846">
    <property type="entry name" value="Beta-prop_RSE1/DDB1/CPSF1_1st"/>
</dbReference>
<evidence type="ECO:0000256" key="3">
    <source>
        <dbReference type="ARBA" id="ARBA00023242"/>
    </source>
</evidence>
<keyword evidence="8" id="KW-1185">Reference proteome</keyword>
<dbReference type="PANTHER" id="PTHR10644">
    <property type="entry name" value="DNA REPAIR/RNA PROCESSING CPSF FAMILY"/>
    <property type="match status" value="1"/>
</dbReference>
<evidence type="ECO:0000256" key="2">
    <source>
        <dbReference type="ARBA" id="ARBA00022664"/>
    </source>
</evidence>
<gene>
    <name evidence="7" type="ORF">BGW36DRAFT_129322</name>
</gene>
<name>A0AAD4KT68_9EURO</name>
<dbReference type="GO" id="GO:0006397">
    <property type="term" value="P:mRNA processing"/>
    <property type="evidence" value="ECO:0007669"/>
    <property type="project" value="UniProtKB-KW"/>
</dbReference>
<dbReference type="Proteomes" id="UP001201262">
    <property type="component" value="Unassembled WGS sequence"/>
</dbReference>
<evidence type="ECO:0000256" key="1">
    <source>
        <dbReference type="ARBA" id="ARBA00004123"/>
    </source>
</evidence>
<evidence type="ECO:0000313" key="8">
    <source>
        <dbReference type="Proteomes" id="UP001201262"/>
    </source>
</evidence>
<reference evidence="7" key="1">
    <citation type="submission" date="2021-12" db="EMBL/GenBank/DDBJ databases">
        <title>Convergent genome expansion in fungi linked to evolution of root-endophyte symbiosis.</title>
        <authorList>
            <consortium name="DOE Joint Genome Institute"/>
            <person name="Ke Y.-H."/>
            <person name="Bonito G."/>
            <person name="Liao H.-L."/>
            <person name="Looney B."/>
            <person name="Rojas-Flechas A."/>
            <person name="Nash J."/>
            <person name="Hameed K."/>
            <person name="Schadt C."/>
            <person name="Martin F."/>
            <person name="Crous P.W."/>
            <person name="Miettinen O."/>
            <person name="Magnuson J.K."/>
            <person name="Labbe J."/>
            <person name="Jacobson D."/>
            <person name="Doktycz M.J."/>
            <person name="Veneault-Fourrey C."/>
            <person name="Kuo A."/>
            <person name="Mondo S."/>
            <person name="Calhoun S."/>
            <person name="Riley R."/>
            <person name="Ohm R."/>
            <person name="LaButti K."/>
            <person name="Andreopoulos B."/>
            <person name="Pangilinan J."/>
            <person name="Nolan M."/>
            <person name="Tritt A."/>
            <person name="Clum A."/>
            <person name="Lipzen A."/>
            <person name="Daum C."/>
            <person name="Barry K."/>
            <person name="Grigoriev I.V."/>
            <person name="Vilgalys R."/>
        </authorList>
    </citation>
    <scope>NUCLEOTIDE SEQUENCE</scope>
    <source>
        <strain evidence="7">PMI_201</strain>
    </source>
</reference>
<feature type="domain" description="RSE1/DDB1/CPSF1 C-terminal" evidence="4">
    <location>
        <begin position="958"/>
        <end position="1193"/>
    </location>
</feature>
<evidence type="ECO:0000259" key="4">
    <source>
        <dbReference type="Pfam" id="PF03178"/>
    </source>
</evidence>
<keyword evidence="3" id="KW-0539">Nucleus</keyword>
<dbReference type="InterPro" id="IPR015943">
    <property type="entry name" value="WD40/YVTN_repeat-like_dom_sf"/>
</dbReference>
<protein>
    <submittedName>
        <fullName evidence="7">Mono-functional DNA-alkylating methyl methanesulfonate N-term-domain-containing protein</fullName>
    </submittedName>
</protein>
<dbReference type="Pfam" id="PF10433">
    <property type="entry name" value="Beta-prop_RSE1_1st"/>
    <property type="match status" value="1"/>
</dbReference>
<dbReference type="InterPro" id="IPR004871">
    <property type="entry name" value="RSE1/DDB1/CPSF1_C"/>
</dbReference>
<dbReference type="Gene3D" id="2.130.10.10">
    <property type="entry name" value="YVTN repeat-like/Quinoprotein amine dehydrogenase"/>
    <property type="match status" value="2"/>
</dbReference>
<comment type="subcellular location">
    <subcellularLocation>
        <location evidence="1">Nucleus</location>
    </subcellularLocation>
</comment>
<dbReference type="Pfam" id="PF23726">
    <property type="entry name" value="Beta-prop_RSE1_2nd"/>
    <property type="match status" value="1"/>
</dbReference>
<accession>A0AAD4KT68</accession>